<evidence type="ECO:0008006" key="4">
    <source>
        <dbReference type="Google" id="ProtNLM"/>
    </source>
</evidence>
<organism evidence="2 3">
    <name type="scientific">Stenomitos frigidus ULC18</name>
    <dbReference type="NCBI Taxonomy" id="2107698"/>
    <lineage>
        <taxon>Bacteria</taxon>
        <taxon>Bacillati</taxon>
        <taxon>Cyanobacteriota</taxon>
        <taxon>Cyanophyceae</taxon>
        <taxon>Leptolyngbyales</taxon>
        <taxon>Leptolyngbyaceae</taxon>
        <taxon>Stenomitos</taxon>
    </lineage>
</organism>
<dbReference type="AlphaFoldDB" id="A0A2T1ER22"/>
<gene>
    <name evidence="2" type="ORF">C7B82_01520</name>
</gene>
<protein>
    <recommendedName>
        <fullName evidence="4">Thylakoid lumen protein</fullName>
    </recommendedName>
</protein>
<evidence type="ECO:0000256" key="1">
    <source>
        <dbReference type="SAM" id="MobiDB-lite"/>
    </source>
</evidence>
<accession>A0A2T1ER22</accession>
<name>A0A2T1ER22_9CYAN</name>
<reference evidence="2 3" key="2">
    <citation type="submission" date="2018-03" db="EMBL/GenBank/DDBJ databases">
        <title>The ancient ancestry and fast evolution of plastids.</title>
        <authorList>
            <person name="Moore K.R."/>
            <person name="Magnabosco C."/>
            <person name="Momper L."/>
            <person name="Gold D.A."/>
            <person name="Bosak T."/>
            <person name="Fournier G.P."/>
        </authorList>
    </citation>
    <scope>NUCLEOTIDE SEQUENCE [LARGE SCALE GENOMIC DNA]</scope>
    <source>
        <strain evidence="2 3">ULC18</strain>
    </source>
</reference>
<comment type="caution">
    <text evidence="2">The sequence shown here is derived from an EMBL/GenBank/DDBJ whole genome shotgun (WGS) entry which is preliminary data.</text>
</comment>
<sequence>MNSDTFVQLVQQGFRVTLGATASLVEVLQDSEKRHENLSKLNQEWSELSAQWAQKGEVTEQEARNFVDTLLNQRAQPSTPSGTTGTTATTPSAPPDIQLELQELTAQIVAMRAELERIRNQETSS</sequence>
<dbReference type="Proteomes" id="UP000239576">
    <property type="component" value="Unassembled WGS sequence"/>
</dbReference>
<feature type="compositionally biased region" description="Low complexity" evidence="1">
    <location>
        <begin position="77"/>
        <end position="91"/>
    </location>
</feature>
<dbReference type="RefSeq" id="WP_106254545.1">
    <property type="nucleotide sequence ID" value="NZ_CAWNSW010000022.1"/>
</dbReference>
<dbReference type="EMBL" id="PVWK01000010">
    <property type="protein sequence ID" value="PSB35189.1"/>
    <property type="molecule type" value="Genomic_DNA"/>
</dbReference>
<proteinExistence type="predicted"/>
<feature type="region of interest" description="Disordered" evidence="1">
    <location>
        <begin position="73"/>
        <end position="95"/>
    </location>
</feature>
<reference evidence="3" key="1">
    <citation type="submission" date="2018-02" db="EMBL/GenBank/DDBJ databases">
        <authorList>
            <person name="Moore K."/>
            <person name="Momper L."/>
        </authorList>
    </citation>
    <scope>NUCLEOTIDE SEQUENCE [LARGE SCALE GENOMIC DNA]</scope>
    <source>
        <strain evidence="3">ULC18</strain>
    </source>
</reference>
<keyword evidence="3" id="KW-1185">Reference proteome</keyword>
<evidence type="ECO:0000313" key="2">
    <source>
        <dbReference type="EMBL" id="PSB35189.1"/>
    </source>
</evidence>
<dbReference type="OrthoDB" id="560634at2"/>
<evidence type="ECO:0000313" key="3">
    <source>
        <dbReference type="Proteomes" id="UP000239576"/>
    </source>
</evidence>